<evidence type="ECO:0000256" key="1">
    <source>
        <dbReference type="ARBA" id="ARBA00022737"/>
    </source>
</evidence>
<gene>
    <name evidence="4" type="ORF">NA57DRAFT_80375</name>
</gene>
<proteinExistence type="predicted"/>
<organism evidence="4 5">
    <name type="scientific">Rhizodiscina lignyota</name>
    <dbReference type="NCBI Taxonomy" id="1504668"/>
    <lineage>
        <taxon>Eukaryota</taxon>
        <taxon>Fungi</taxon>
        <taxon>Dikarya</taxon>
        <taxon>Ascomycota</taxon>
        <taxon>Pezizomycotina</taxon>
        <taxon>Dothideomycetes</taxon>
        <taxon>Pleosporomycetidae</taxon>
        <taxon>Aulographales</taxon>
        <taxon>Rhizodiscinaceae</taxon>
        <taxon>Rhizodiscina</taxon>
    </lineage>
</organism>
<feature type="region of interest" description="Disordered" evidence="3">
    <location>
        <begin position="287"/>
        <end position="309"/>
    </location>
</feature>
<dbReference type="InterPro" id="IPR024111">
    <property type="entry name" value="PEX5/PEX5L"/>
</dbReference>
<comment type="caution">
    <text evidence="4">The sequence shown here is derived from an EMBL/GenBank/DDBJ whole genome shotgun (WGS) entry which is preliminary data.</text>
</comment>
<feature type="region of interest" description="Disordered" evidence="3">
    <location>
        <begin position="58"/>
        <end position="92"/>
    </location>
</feature>
<dbReference type="Proteomes" id="UP000799772">
    <property type="component" value="Unassembled WGS sequence"/>
</dbReference>
<evidence type="ECO:0000313" key="4">
    <source>
        <dbReference type="EMBL" id="KAF2094573.1"/>
    </source>
</evidence>
<accession>A0A9P4M2E9</accession>
<evidence type="ECO:0000313" key="5">
    <source>
        <dbReference type="Proteomes" id="UP000799772"/>
    </source>
</evidence>
<dbReference type="EMBL" id="ML978134">
    <property type="protein sequence ID" value="KAF2094573.1"/>
    <property type="molecule type" value="Genomic_DNA"/>
</dbReference>
<feature type="compositionally biased region" description="Polar residues" evidence="3">
    <location>
        <begin position="115"/>
        <end position="149"/>
    </location>
</feature>
<dbReference type="Gene3D" id="6.10.280.230">
    <property type="match status" value="1"/>
</dbReference>
<feature type="region of interest" description="Disordered" evidence="3">
    <location>
        <begin position="33"/>
        <end position="52"/>
    </location>
</feature>
<feature type="compositionally biased region" description="Polar residues" evidence="3">
    <location>
        <begin position="10"/>
        <end position="20"/>
    </location>
</feature>
<dbReference type="PANTHER" id="PTHR10130:SF4">
    <property type="entry name" value="MICROBODY (PEROXISOME) BIOGENESIS PROTEIN PEROXIN 20 (EUROFUNG)"/>
    <property type="match status" value="1"/>
</dbReference>
<dbReference type="GO" id="GO:0016560">
    <property type="term" value="P:protein import into peroxisome matrix, docking"/>
    <property type="evidence" value="ECO:0007669"/>
    <property type="project" value="TreeGrafter"/>
</dbReference>
<feature type="region of interest" description="Disordered" evidence="3">
    <location>
        <begin position="104"/>
        <end position="152"/>
    </location>
</feature>
<evidence type="ECO:0000256" key="3">
    <source>
        <dbReference type="SAM" id="MobiDB-lite"/>
    </source>
</evidence>
<keyword evidence="5" id="KW-1185">Reference proteome</keyword>
<name>A0A9P4M2E9_9PEZI</name>
<dbReference type="GO" id="GO:0005778">
    <property type="term" value="C:peroxisomal membrane"/>
    <property type="evidence" value="ECO:0007669"/>
    <property type="project" value="TreeGrafter"/>
</dbReference>
<feature type="region of interest" description="Disordered" evidence="3">
    <location>
        <begin position="1"/>
        <end position="20"/>
    </location>
</feature>
<protein>
    <submittedName>
        <fullName evidence="4">Uncharacterized protein</fullName>
    </submittedName>
</protein>
<reference evidence="4" key="1">
    <citation type="journal article" date="2020" name="Stud. Mycol.">
        <title>101 Dothideomycetes genomes: a test case for predicting lifestyles and emergence of pathogens.</title>
        <authorList>
            <person name="Haridas S."/>
            <person name="Albert R."/>
            <person name="Binder M."/>
            <person name="Bloem J."/>
            <person name="Labutti K."/>
            <person name="Salamov A."/>
            <person name="Andreopoulos B."/>
            <person name="Baker S."/>
            <person name="Barry K."/>
            <person name="Bills G."/>
            <person name="Bluhm B."/>
            <person name="Cannon C."/>
            <person name="Castanera R."/>
            <person name="Culley D."/>
            <person name="Daum C."/>
            <person name="Ezra D."/>
            <person name="Gonzalez J."/>
            <person name="Henrissat B."/>
            <person name="Kuo A."/>
            <person name="Liang C."/>
            <person name="Lipzen A."/>
            <person name="Lutzoni F."/>
            <person name="Magnuson J."/>
            <person name="Mondo S."/>
            <person name="Nolan M."/>
            <person name="Ohm R."/>
            <person name="Pangilinan J."/>
            <person name="Park H.-J."/>
            <person name="Ramirez L."/>
            <person name="Alfaro M."/>
            <person name="Sun H."/>
            <person name="Tritt A."/>
            <person name="Yoshinaga Y."/>
            <person name="Zwiers L.-H."/>
            <person name="Turgeon B."/>
            <person name="Goodwin S."/>
            <person name="Spatafora J."/>
            <person name="Crous P."/>
            <person name="Grigoriev I."/>
        </authorList>
    </citation>
    <scope>NUCLEOTIDE SEQUENCE</scope>
    <source>
        <strain evidence="4">CBS 133067</strain>
    </source>
</reference>
<dbReference type="OrthoDB" id="5407351at2759"/>
<keyword evidence="2" id="KW-0802">TPR repeat</keyword>
<feature type="compositionally biased region" description="Basic and acidic residues" evidence="3">
    <location>
        <begin position="287"/>
        <end position="302"/>
    </location>
</feature>
<keyword evidence="1" id="KW-0677">Repeat</keyword>
<evidence type="ECO:0000256" key="2">
    <source>
        <dbReference type="ARBA" id="ARBA00022803"/>
    </source>
</evidence>
<dbReference type="AlphaFoldDB" id="A0A9P4M2E9"/>
<dbReference type="GO" id="GO:0005829">
    <property type="term" value="C:cytosol"/>
    <property type="evidence" value="ECO:0007669"/>
    <property type="project" value="TreeGrafter"/>
</dbReference>
<sequence length="567" mass="63713">MADALCGPSNPLQNFQKHSNVDRTLQQDRLISRHSPSQGFRSSPGPAAGSLDPEFEAFQAGIPTGPAPHEFHQFPHQPLPLHAAEPLSQPPGWAADFQRLHISPQSHSPAPVLSPQAQAHRQSPASWHQDFLRQQHTPPTSATPPQMQQHAPMRSAFSSMPMYGMHNPSTSFYEPSFDERPAMTVAEGKQREQVQAEVQWDDAAFERAFDAVHQETMSTEDDFADAFSADLQEIGQRLDAQNLDTKESLEADIQRFKDQVHDDPLADQHDILDAIEAEALARQRFEDDRLLEEEKQDMRPPDADEDELSRTAGQLLESVSHETSKKFQESNFLALMRRLRDREVRVEGDKMVEVRDPFLTSSANFIPSATSTPVSTISTASSVPMSVTSSRTSLSVEEAVREEMASRPMWIDWVDAEGRRHIHPAPAADEQCRLYQTDSLSMMNEPLLHDRIDPILQDSDDGRTIYTSSMPPEFLQELPKYPLKDESMMSGAISRSNSSSGFADDIDIAISASVRSQMARYEPPQRNTTINDTSRLNLYRLPIESFPKRDDHPVALEKSVEDEEWAS</sequence>
<dbReference type="GO" id="GO:0005052">
    <property type="term" value="F:peroxisome matrix targeting signal-1 binding"/>
    <property type="evidence" value="ECO:0007669"/>
    <property type="project" value="TreeGrafter"/>
</dbReference>
<dbReference type="PANTHER" id="PTHR10130">
    <property type="entry name" value="PEROXISOMAL TARGETING SIGNAL 1 RECEPTOR PEX5"/>
    <property type="match status" value="1"/>
</dbReference>